<gene>
    <name evidence="1" type="ORF">HUV48_13690</name>
</gene>
<evidence type="ECO:0000313" key="2">
    <source>
        <dbReference type="Proteomes" id="UP000561438"/>
    </source>
</evidence>
<keyword evidence="2" id="KW-1185">Reference proteome</keyword>
<evidence type="ECO:0000313" key="1">
    <source>
        <dbReference type="EMBL" id="NVD46061.1"/>
    </source>
</evidence>
<reference evidence="1 2" key="1">
    <citation type="submission" date="2020-06" db="EMBL/GenBank/DDBJ databases">
        <title>Altererythrobacter sp. HHU K3-1.</title>
        <authorList>
            <person name="Zhang D."/>
            <person name="Xue H."/>
        </authorList>
    </citation>
    <scope>NUCLEOTIDE SEQUENCE [LARGE SCALE GENOMIC DNA]</scope>
    <source>
        <strain evidence="1 2">HHU K3-1</strain>
    </source>
</reference>
<dbReference type="Proteomes" id="UP000561438">
    <property type="component" value="Unassembled WGS sequence"/>
</dbReference>
<organism evidence="1 2">
    <name type="scientific">Qipengyuania atrilutea</name>
    <dbReference type="NCBI Taxonomy" id="2744473"/>
    <lineage>
        <taxon>Bacteria</taxon>
        <taxon>Pseudomonadati</taxon>
        <taxon>Pseudomonadota</taxon>
        <taxon>Alphaproteobacteria</taxon>
        <taxon>Sphingomonadales</taxon>
        <taxon>Erythrobacteraceae</taxon>
        <taxon>Qipengyuania</taxon>
    </lineage>
</organism>
<dbReference type="RefSeq" id="WP_176268290.1">
    <property type="nucleotide sequence ID" value="NZ_JABWGV010000008.1"/>
</dbReference>
<dbReference type="EMBL" id="JABWGV010000008">
    <property type="protein sequence ID" value="NVD46061.1"/>
    <property type="molecule type" value="Genomic_DNA"/>
</dbReference>
<comment type="caution">
    <text evidence="1">The sequence shown here is derived from an EMBL/GenBank/DDBJ whole genome shotgun (WGS) entry which is preliminary data.</text>
</comment>
<accession>A0A850H242</accession>
<sequence>MLDQYLGREFTTTMAKGMNYCGNVFAPNPIADFAAQQDIDYLLRSDSKTLNLDFKADRLLKASGDFDAVAIATAAGIPAASMEQVTAAINLAYKKSKKRTITLKGEYEFWEINPALTGALNSVAVPAELQPCRTWMEQGNTFTTSLTGFRIDEASVSSDMKSAFDAALTARLTGALSDAQIAAISASFNSTVEKKIEGAIGQSFQLLSMSHFMVR</sequence>
<proteinExistence type="predicted"/>
<name>A0A850H242_9SPHN</name>
<protein>
    <submittedName>
        <fullName evidence="1">Uncharacterized protein</fullName>
    </submittedName>
</protein>
<dbReference type="AlphaFoldDB" id="A0A850H242"/>